<dbReference type="CDD" id="cd05403">
    <property type="entry name" value="NT_KNTase_like"/>
    <property type="match status" value="1"/>
</dbReference>
<evidence type="ECO:0000313" key="2">
    <source>
        <dbReference type="EMBL" id="AMY06866.1"/>
    </source>
</evidence>
<dbReference type="InterPro" id="IPR043519">
    <property type="entry name" value="NT_sf"/>
</dbReference>
<proteinExistence type="predicted"/>
<dbReference type="Pfam" id="PF18765">
    <property type="entry name" value="Polbeta"/>
    <property type="match status" value="1"/>
</dbReference>
<dbReference type="SUPFAM" id="SSF81301">
    <property type="entry name" value="Nucleotidyltransferase"/>
    <property type="match status" value="1"/>
</dbReference>
<dbReference type="KEGG" id="abac:LuPra_00026"/>
<accession>A0A143PEJ6</accession>
<gene>
    <name evidence="2" type="ORF">LuPra_00026</name>
</gene>
<keyword evidence="3" id="KW-1185">Reference proteome</keyword>
<dbReference type="NCBIfam" id="NF047752">
    <property type="entry name" value="MntA_antitoxin"/>
    <property type="match status" value="1"/>
</dbReference>
<dbReference type="RefSeq" id="WP_110168882.1">
    <property type="nucleotide sequence ID" value="NZ_CP015136.1"/>
</dbReference>
<dbReference type="PANTHER" id="PTHR43852">
    <property type="entry name" value="NUCLEOTIDYLTRANSFERASE"/>
    <property type="match status" value="1"/>
</dbReference>
<dbReference type="Gene3D" id="3.30.460.10">
    <property type="entry name" value="Beta Polymerase, domain 2"/>
    <property type="match status" value="1"/>
</dbReference>
<protein>
    <submittedName>
        <fullName evidence="2">Nucleotidyltransferase domain protein</fullName>
    </submittedName>
</protein>
<reference evidence="2 3" key="1">
    <citation type="journal article" date="2016" name="Genome Announc.">
        <title>First Complete Genome Sequence of a Subdivision 6 Acidobacterium Strain.</title>
        <authorList>
            <person name="Huang S."/>
            <person name="Vieira S."/>
            <person name="Bunk B."/>
            <person name="Riedel T."/>
            <person name="Sproer C."/>
            <person name="Overmann J."/>
        </authorList>
    </citation>
    <scope>NUCLEOTIDE SEQUENCE [LARGE SCALE GENOMIC DNA]</scope>
    <source>
        <strain evidence="3">DSM 100886 HEG_-6_39</strain>
    </source>
</reference>
<name>A0A143PEJ6_LUTPR</name>
<evidence type="ECO:0000259" key="1">
    <source>
        <dbReference type="Pfam" id="PF18765"/>
    </source>
</evidence>
<dbReference type="GO" id="GO:0016740">
    <property type="term" value="F:transferase activity"/>
    <property type="evidence" value="ECO:0007669"/>
    <property type="project" value="UniProtKB-KW"/>
</dbReference>
<dbReference type="PANTHER" id="PTHR43852:SF3">
    <property type="entry name" value="NUCLEOTIDYLTRANSFERASE"/>
    <property type="match status" value="1"/>
</dbReference>
<dbReference type="AlphaFoldDB" id="A0A143PEJ6"/>
<dbReference type="OrthoDB" id="5422245at2"/>
<evidence type="ECO:0000313" key="3">
    <source>
        <dbReference type="Proteomes" id="UP000076079"/>
    </source>
</evidence>
<dbReference type="Proteomes" id="UP000076079">
    <property type="component" value="Chromosome"/>
</dbReference>
<dbReference type="InterPro" id="IPR041633">
    <property type="entry name" value="Polbeta"/>
</dbReference>
<dbReference type="InterPro" id="IPR052930">
    <property type="entry name" value="TA_antitoxin_MntA"/>
</dbReference>
<organism evidence="2 3">
    <name type="scientific">Luteitalea pratensis</name>
    <dbReference type="NCBI Taxonomy" id="1855912"/>
    <lineage>
        <taxon>Bacteria</taxon>
        <taxon>Pseudomonadati</taxon>
        <taxon>Acidobacteriota</taxon>
        <taxon>Vicinamibacteria</taxon>
        <taxon>Vicinamibacterales</taxon>
        <taxon>Vicinamibacteraceae</taxon>
        <taxon>Luteitalea</taxon>
    </lineage>
</organism>
<sequence length="131" mass="15071">MDPQQLAEIARTHDIELIVQFGSSVRGQMHPRSDVDVGVLYRRVPDSFAGIADLQTELQALVADRHVDLGLLNHADPLFLKQVMDHARLLHGSPRRFQELKLYAFRRYQDHRRFLDMERAYVASTIAGHAR</sequence>
<reference evidence="3" key="2">
    <citation type="submission" date="2016-04" db="EMBL/GenBank/DDBJ databases">
        <title>First Complete Genome Sequence of a Subdivision 6 Acidobacterium.</title>
        <authorList>
            <person name="Huang S."/>
            <person name="Vieira S."/>
            <person name="Bunk B."/>
            <person name="Riedel T."/>
            <person name="Sproeer C."/>
            <person name="Overmann J."/>
        </authorList>
    </citation>
    <scope>NUCLEOTIDE SEQUENCE [LARGE SCALE GENOMIC DNA]</scope>
    <source>
        <strain evidence="3">DSM 100886 HEG_-6_39</strain>
    </source>
</reference>
<keyword evidence="2" id="KW-0808">Transferase</keyword>
<dbReference type="EMBL" id="CP015136">
    <property type="protein sequence ID" value="AMY06866.1"/>
    <property type="molecule type" value="Genomic_DNA"/>
</dbReference>
<feature type="domain" description="Polymerase beta nucleotidyltransferase" evidence="1">
    <location>
        <begin position="4"/>
        <end position="91"/>
    </location>
</feature>
<dbReference type="STRING" id="1855912.LuPra_00026"/>